<evidence type="ECO:0000313" key="6">
    <source>
        <dbReference type="Proteomes" id="UP000196386"/>
    </source>
</evidence>
<accession>A0A174TEZ4</accession>
<evidence type="ECO:0000313" key="7">
    <source>
        <dbReference type="Proteomes" id="UP000260828"/>
    </source>
</evidence>
<feature type="transmembrane region" description="Helical" evidence="1">
    <location>
        <begin position="6"/>
        <end position="22"/>
    </location>
</feature>
<feature type="transmembrane region" description="Helical" evidence="1">
    <location>
        <begin position="64"/>
        <end position="87"/>
    </location>
</feature>
<evidence type="ECO:0000256" key="1">
    <source>
        <dbReference type="SAM" id="Phobius"/>
    </source>
</evidence>
<dbReference type="Proteomes" id="UP000260828">
    <property type="component" value="Unassembled WGS sequence"/>
</dbReference>
<protein>
    <submittedName>
        <fullName evidence="4">DUF1294 domain-containing protein</fullName>
    </submittedName>
    <submittedName>
        <fullName evidence="2">Protein of uncharacterized function (DUF1294)</fullName>
    </submittedName>
</protein>
<evidence type="ECO:0000313" key="3">
    <source>
        <dbReference type="EMBL" id="OUP68552.1"/>
    </source>
</evidence>
<reference evidence="4 7" key="4">
    <citation type="submission" date="2018-08" db="EMBL/GenBank/DDBJ databases">
        <title>A genome reference for cultivated species of the human gut microbiota.</title>
        <authorList>
            <person name="Zou Y."/>
            <person name="Xue W."/>
            <person name="Luo G."/>
        </authorList>
    </citation>
    <scope>NUCLEOTIDE SEQUENCE [LARGE SCALE GENOMIC DNA]</scope>
    <source>
        <strain evidence="4 7">TF05-12AC</strain>
    </source>
</reference>
<reference evidence="6" key="2">
    <citation type="submission" date="2017-04" db="EMBL/GenBank/DDBJ databases">
        <title>Function of individual gut microbiota members based on whole genome sequencing of pure cultures obtained from chicken caecum.</title>
        <authorList>
            <person name="Medvecky M."/>
            <person name="Cejkova D."/>
            <person name="Polansky O."/>
            <person name="Karasova D."/>
            <person name="Kubasova T."/>
            <person name="Cizek A."/>
            <person name="Rychlik I."/>
        </authorList>
    </citation>
    <scope>NUCLEOTIDE SEQUENCE [LARGE SCALE GENOMIC DNA]</scope>
    <source>
        <strain evidence="6">An175</strain>
    </source>
</reference>
<proteinExistence type="predicted"/>
<sequence length="89" mass="10419">MGQAIFWVLAALNLAGLAVCFVDKRRAKRKAWRVRERTFFLLALLGGGWGVWGGMYLFRHKTRHWYFVIGIPAVTLAEYGFLTWFLLRR</sequence>
<reference evidence="3" key="3">
    <citation type="journal article" date="2018" name="BMC Genomics">
        <title>Whole genome sequencing and function prediction of 133 gut anaerobes isolated from chicken caecum in pure cultures.</title>
        <authorList>
            <person name="Medvecky M."/>
            <person name="Cejkova D."/>
            <person name="Polansky O."/>
            <person name="Karasova D."/>
            <person name="Kubasova T."/>
            <person name="Cizek A."/>
            <person name="Rychlik I."/>
        </authorList>
    </citation>
    <scope>NUCLEOTIDE SEQUENCE</scope>
    <source>
        <strain evidence="3">An175</strain>
    </source>
</reference>
<reference evidence="2 5" key="1">
    <citation type="submission" date="2015-09" db="EMBL/GenBank/DDBJ databases">
        <authorList>
            <consortium name="Pathogen Informatics"/>
        </authorList>
    </citation>
    <scope>NUCLEOTIDE SEQUENCE [LARGE SCALE GENOMIC DNA]</scope>
    <source>
        <strain evidence="2 5">2789STDY5834939</strain>
    </source>
</reference>
<evidence type="ECO:0000313" key="2">
    <source>
        <dbReference type="EMBL" id="CUQ05399.1"/>
    </source>
</evidence>
<keyword evidence="1" id="KW-0812">Transmembrane</keyword>
<organism evidence="2 5">
    <name type="scientific">Anaerotruncus colihominis</name>
    <dbReference type="NCBI Taxonomy" id="169435"/>
    <lineage>
        <taxon>Bacteria</taxon>
        <taxon>Bacillati</taxon>
        <taxon>Bacillota</taxon>
        <taxon>Clostridia</taxon>
        <taxon>Eubacteriales</taxon>
        <taxon>Oscillospiraceae</taxon>
        <taxon>Anaerotruncus</taxon>
    </lineage>
</organism>
<gene>
    <name evidence="3" type="ORF">B5F11_13335</name>
    <name evidence="4" type="ORF">DXC40_10545</name>
    <name evidence="2" type="ORF">ERS852551_02929</name>
</gene>
<dbReference type="GeneID" id="72462645"/>
<name>A0A174TEZ4_9FIRM</name>
<dbReference type="EMBL" id="CZBE01000023">
    <property type="protein sequence ID" value="CUQ05399.1"/>
    <property type="molecule type" value="Genomic_DNA"/>
</dbReference>
<dbReference type="Pfam" id="PF06961">
    <property type="entry name" value="DUF1294"/>
    <property type="match status" value="1"/>
</dbReference>
<dbReference type="Proteomes" id="UP000196386">
    <property type="component" value="Unassembled WGS sequence"/>
</dbReference>
<dbReference type="RefSeq" id="WP_006874186.1">
    <property type="nucleotide sequence ID" value="NZ_CABIWA010000017.1"/>
</dbReference>
<feature type="transmembrane region" description="Helical" evidence="1">
    <location>
        <begin position="38"/>
        <end position="58"/>
    </location>
</feature>
<keyword evidence="1" id="KW-1133">Transmembrane helix</keyword>
<dbReference type="InterPro" id="IPR010718">
    <property type="entry name" value="DUF1294"/>
</dbReference>
<dbReference type="OrthoDB" id="1698854at2"/>
<evidence type="ECO:0000313" key="5">
    <source>
        <dbReference type="Proteomes" id="UP000095765"/>
    </source>
</evidence>
<dbReference type="Proteomes" id="UP000095765">
    <property type="component" value="Unassembled WGS sequence"/>
</dbReference>
<evidence type="ECO:0000313" key="4">
    <source>
        <dbReference type="EMBL" id="RGE67242.1"/>
    </source>
</evidence>
<keyword evidence="1" id="KW-0472">Membrane</keyword>
<dbReference type="AlphaFoldDB" id="A0A174TEZ4"/>
<dbReference type="EMBL" id="NFKP01000017">
    <property type="protein sequence ID" value="OUP68552.1"/>
    <property type="molecule type" value="Genomic_DNA"/>
</dbReference>
<dbReference type="EMBL" id="QVME01000005">
    <property type="protein sequence ID" value="RGE67242.1"/>
    <property type="molecule type" value="Genomic_DNA"/>
</dbReference>